<organism evidence="1">
    <name type="scientific">Arundo donax</name>
    <name type="common">Giant reed</name>
    <name type="synonym">Donax arundinaceus</name>
    <dbReference type="NCBI Taxonomy" id="35708"/>
    <lineage>
        <taxon>Eukaryota</taxon>
        <taxon>Viridiplantae</taxon>
        <taxon>Streptophyta</taxon>
        <taxon>Embryophyta</taxon>
        <taxon>Tracheophyta</taxon>
        <taxon>Spermatophyta</taxon>
        <taxon>Magnoliopsida</taxon>
        <taxon>Liliopsida</taxon>
        <taxon>Poales</taxon>
        <taxon>Poaceae</taxon>
        <taxon>PACMAD clade</taxon>
        <taxon>Arundinoideae</taxon>
        <taxon>Arundineae</taxon>
        <taxon>Arundo</taxon>
    </lineage>
</organism>
<reference evidence="1" key="2">
    <citation type="journal article" date="2015" name="Data Brief">
        <title>Shoot transcriptome of the giant reed, Arundo donax.</title>
        <authorList>
            <person name="Barrero R.A."/>
            <person name="Guerrero F.D."/>
            <person name="Moolhuijzen P."/>
            <person name="Goolsby J.A."/>
            <person name="Tidwell J."/>
            <person name="Bellgard S.E."/>
            <person name="Bellgard M.I."/>
        </authorList>
    </citation>
    <scope>NUCLEOTIDE SEQUENCE</scope>
    <source>
        <tissue evidence="1">Shoot tissue taken approximately 20 cm above the soil surface</tissue>
    </source>
</reference>
<name>A0A0A9G6U1_ARUDO</name>
<proteinExistence type="predicted"/>
<dbReference type="AlphaFoldDB" id="A0A0A9G6U1"/>
<reference evidence="1" key="1">
    <citation type="submission" date="2014-09" db="EMBL/GenBank/DDBJ databases">
        <authorList>
            <person name="Magalhaes I.L.F."/>
            <person name="Oliveira U."/>
            <person name="Santos F.R."/>
            <person name="Vidigal T.H.D.A."/>
            <person name="Brescovit A.D."/>
            <person name="Santos A.J."/>
        </authorList>
    </citation>
    <scope>NUCLEOTIDE SEQUENCE</scope>
    <source>
        <tissue evidence="1">Shoot tissue taken approximately 20 cm above the soil surface</tissue>
    </source>
</reference>
<evidence type="ECO:0000313" key="1">
    <source>
        <dbReference type="EMBL" id="JAE19159.1"/>
    </source>
</evidence>
<accession>A0A0A9G6U1</accession>
<protein>
    <submittedName>
        <fullName evidence="1">Uncharacterized protein</fullName>
    </submittedName>
</protein>
<dbReference type="EMBL" id="GBRH01178737">
    <property type="protein sequence ID" value="JAE19159.1"/>
    <property type="molecule type" value="Transcribed_RNA"/>
</dbReference>
<sequence length="87" mass="10030">MTSVRLSGHNVQPFRYMYQRYDIHVKLSHKIADTVRHISVHIIFIVNNGISGNQSLVALKISCLRNWKSRNHMLMKGLATFNLKPAI</sequence>